<dbReference type="PANTHER" id="PTHR44757:SF2">
    <property type="entry name" value="BIOFILM ARCHITECTURE MAINTENANCE PROTEIN MBAA"/>
    <property type="match status" value="1"/>
</dbReference>
<reference evidence="7 8" key="2">
    <citation type="submission" date="2018-12" db="EMBL/GenBank/DDBJ databases">
        <title>Simiduia agarivorans gen. nov., sp. nov., a marine, agarolytic bacterium isolated from shallow coastal water from Keelung, Taiwan.</title>
        <authorList>
            <person name="Shieh W.Y."/>
        </authorList>
    </citation>
    <scope>NUCLEOTIDE SEQUENCE [LARGE SCALE GENOMIC DNA]</scope>
    <source>
        <strain evidence="7 8">GTF-13</strain>
    </source>
</reference>
<dbReference type="InterPro" id="IPR013656">
    <property type="entry name" value="PAS_4"/>
</dbReference>
<evidence type="ECO:0000313" key="7">
    <source>
        <dbReference type="EMBL" id="RRJ83631.1"/>
    </source>
</evidence>
<dbReference type="Gene3D" id="3.30.450.40">
    <property type="match status" value="2"/>
</dbReference>
<dbReference type="PROSITE" id="PS50112">
    <property type="entry name" value="PAS"/>
    <property type="match status" value="3"/>
</dbReference>
<dbReference type="SMART" id="SM00267">
    <property type="entry name" value="GGDEF"/>
    <property type="match status" value="1"/>
</dbReference>
<dbReference type="SUPFAM" id="SSF141868">
    <property type="entry name" value="EAL domain-like"/>
    <property type="match status" value="1"/>
</dbReference>
<evidence type="ECO:0000259" key="5">
    <source>
        <dbReference type="PROSITE" id="PS50883"/>
    </source>
</evidence>
<dbReference type="NCBIfam" id="TIGR00229">
    <property type="entry name" value="sensory_box"/>
    <property type="match status" value="4"/>
</dbReference>
<feature type="domain" description="GGDEF" evidence="6">
    <location>
        <begin position="855"/>
        <end position="987"/>
    </location>
</feature>
<dbReference type="SMART" id="SM00052">
    <property type="entry name" value="EAL"/>
    <property type="match status" value="1"/>
</dbReference>
<organism evidence="7 8">
    <name type="scientific">Aestuariirhabdus litorea</name>
    <dbReference type="NCBI Taxonomy" id="2528527"/>
    <lineage>
        <taxon>Bacteria</taxon>
        <taxon>Pseudomonadati</taxon>
        <taxon>Pseudomonadota</taxon>
        <taxon>Gammaproteobacteria</taxon>
        <taxon>Oceanospirillales</taxon>
        <taxon>Aestuariirhabdaceae</taxon>
        <taxon>Aestuariirhabdus</taxon>
    </lineage>
</organism>
<name>A0A3P3VLK3_9GAMM</name>
<dbReference type="InterPro" id="IPR003018">
    <property type="entry name" value="GAF"/>
</dbReference>
<dbReference type="InterPro" id="IPR000700">
    <property type="entry name" value="PAS-assoc_C"/>
</dbReference>
<evidence type="ECO:0000313" key="8">
    <source>
        <dbReference type="Proteomes" id="UP000280792"/>
    </source>
</evidence>
<evidence type="ECO:0000256" key="2">
    <source>
        <dbReference type="ARBA" id="ARBA00022636"/>
    </source>
</evidence>
<dbReference type="FunFam" id="3.20.20.450:FF:000001">
    <property type="entry name" value="Cyclic di-GMP phosphodiesterase yahA"/>
    <property type="match status" value="1"/>
</dbReference>
<dbReference type="PROSITE" id="PS50113">
    <property type="entry name" value="PAC"/>
    <property type="match status" value="4"/>
</dbReference>
<dbReference type="AlphaFoldDB" id="A0A3P3VLK3"/>
<proteinExistence type="predicted"/>
<dbReference type="Gene3D" id="3.30.70.270">
    <property type="match status" value="1"/>
</dbReference>
<dbReference type="EC" id="3.1.4.52" evidence="1"/>
<dbReference type="CDD" id="cd01948">
    <property type="entry name" value="EAL"/>
    <property type="match status" value="1"/>
</dbReference>
<dbReference type="GO" id="GO:0071111">
    <property type="term" value="F:cyclic-guanylate-specific phosphodiesterase activity"/>
    <property type="evidence" value="ECO:0007669"/>
    <property type="project" value="UniProtKB-EC"/>
</dbReference>
<dbReference type="SUPFAM" id="SSF55781">
    <property type="entry name" value="GAF domain-like"/>
    <property type="match status" value="2"/>
</dbReference>
<dbReference type="SUPFAM" id="SSF55073">
    <property type="entry name" value="Nucleotide cyclase"/>
    <property type="match status" value="1"/>
</dbReference>
<dbReference type="CDD" id="cd00130">
    <property type="entry name" value="PAS"/>
    <property type="match status" value="4"/>
</dbReference>
<dbReference type="Gene3D" id="3.20.20.450">
    <property type="entry name" value="EAL domain"/>
    <property type="match status" value="1"/>
</dbReference>
<dbReference type="InterPro" id="IPR000014">
    <property type="entry name" value="PAS"/>
</dbReference>
<dbReference type="SMART" id="SM00065">
    <property type="entry name" value="GAF"/>
    <property type="match status" value="1"/>
</dbReference>
<feature type="domain" description="PAS" evidence="3">
    <location>
        <begin position="594"/>
        <end position="644"/>
    </location>
</feature>
<dbReference type="Gene3D" id="3.30.450.20">
    <property type="entry name" value="PAS domain"/>
    <property type="match status" value="4"/>
</dbReference>
<feature type="domain" description="PAC" evidence="4">
    <location>
        <begin position="354"/>
        <end position="408"/>
    </location>
</feature>
<accession>A0A3P3VLK3</accession>
<feature type="domain" description="PAC" evidence="4">
    <location>
        <begin position="646"/>
        <end position="698"/>
    </location>
</feature>
<dbReference type="Pfam" id="PF01590">
    <property type="entry name" value="GAF"/>
    <property type="match status" value="1"/>
</dbReference>
<comment type="caution">
    <text evidence="7">The sequence shown here is derived from an EMBL/GenBank/DDBJ whole genome shotgun (WGS) entry which is preliminary data.</text>
</comment>
<dbReference type="SMART" id="SM00086">
    <property type="entry name" value="PAC"/>
    <property type="match status" value="4"/>
</dbReference>
<dbReference type="InterPro" id="IPR043128">
    <property type="entry name" value="Rev_trsase/Diguanyl_cyclase"/>
</dbReference>
<evidence type="ECO:0000259" key="6">
    <source>
        <dbReference type="PROSITE" id="PS50887"/>
    </source>
</evidence>
<dbReference type="SUPFAM" id="SSF55785">
    <property type="entry name" value="PYP-like sensor domain (PAS domain)"/>
    <property type="match status" value="4"/>
</dbReference>
<dbReference type="PANTHER" id="PTHR44757">
    <property type="entry name" value="DIGUANYLATE CYCLASE DGCP"/>
    <property type="match status" value="1"/>
</dbReference>
<dbReference type="PROSITE" id="PS50883">
    <property type="entry name" value="EAL"/>
    <property type="match status" value="1"/>
</dbReference>
<feature type="domain" description="EAL" evidence="5">
    <location>
        <begin position="996"/>
        <end position="1250"/>
    </location>
</feature>
<dbReference type="Proteomes" id="UP000280792">
    <property type="component" value="Unassembled WGS sequence"/>
</dbReference>
<dbReference type="InterPro" id="IPR029787">
    <property type="entry name" value="Nucleotide_cyclase"/>
</dbReference>
<dbReference type="InterPro" id="IPR000160">
    <property type="entry name" value="GGDEF_dom"/>
</dbReference>
<dbReference type="Pfam" id="PF00563">
    <property type="entry name" value="EAL"/>
    <property type="match status" value="1"/>
</dbReference>
<dbReference type="Pfam" id="PF08448">
    <property type="entry name" value="PAS_4"/>
    <property type="match status" value="1"/>
</dbReference>
<feature type="domain" description="PAS" evidence="3">
    <location>
        <begin position="283"/>
        <end position="327"/>
    </location>
</feature>
<dbReference type="RefSeq" id="WP_125013778.1">
    <property type="nucleotide sequence ID" value="NZ_QWEZ01000001.1"/>
</dbReference>
<dbReference type="Pfam" id="PF00990">
    <property type="entry name" value="GGDEF"/>
    <property type="match status" value="1"/>
</dbReference>
<gene>
    <name evidence="7" type="ORF">D0544_00455</name>
</gene>
<dbReference type="InterPro" id="IPR035919">
    <property type="entry name" value="EAL_sf"/>
</dbReference>
<sequence>MSDTRVYSGRPAAVDLQAKMVLEHLPVLVWVVDAEGCLLHVEGKALALFGGSEATWVGQSAASLFSGDEAKQQGINRALEGVSGSEISQIQGRWIETHYSPLYDANGDIEGVSGLTIDVSDRHDFARQLENVAKGVSAQTGDSFFRSLTFHLAQALDVDIAFVGRLSEDGTRVTTCAVCSQGELADNFTYELANTPCENLLDQGVCSYADDVHLQFSRDRELAEQGIRGYVGAPLLDASGKVLGILVVLSRQPLTDVARVENLLTIFSSRAAAELQRERDDSQLMVLSQVVEQGPMSIVITNAEGCIEYVNPEFCRRMGYSLTEVLGLTPRVIKSEHTPAEHFRQLWSTIKSGRVWRGLMINRARDGREVVENQVIAPIRGEDGEISHFVAIKEDLSQLHHSEANLRRINGMMALLSSCNKALVRSQSEGELLERVMGLIARQGEYEMVWLGRLEPAALKPMALAGDAGQRLAPVFLQPEIFDLSCRARDASSTLVLQADESLDVPLALSQQQILSAIVLPVSGSSLQVDACLWICSRNENAFDPQLRTLMEELAEDLAFGMVMQRTRLALKESEAQFRSLAEDSMVGIYMIQDGQFVYANPEMHRVFGYQPGEIVGQRSVRDLVSPEDRERVEFNLSQRVKGEVHSIHYDFIGERKDGARVWVDVYGARTEHEGKASVVGTLLDVTERRSTEDRLQLMDRAISAAGDGIAIMDVTDPGFPLVYANPAFETITGYSFAELQGKNAFRLLFNDANSTSLDRIQAAVAEGEGTTLEVGGYHQNGSLFWAELSVAPVTNSAGIINHYIAVVSDISERKSYEQQLENLSNYDQLTGLANKALMRDRLSQALIQAQRRGQVVALMMVDLDRFRLLTQSVGMVVSDQVLKRIGQRLEGVTRKGDTVARLESDNYAVVLSDLTSLDDVAPKAYELMEAVSRIMDLDTLSVNLTCSIGIAVYPQDGQDAQSLLRNAEAALFKAMEEKNSFRFYTSTLNATAHQRLSLEAELSRACTRNEFELFYQPKVLLADSRVFGVEALIRWRHPERGLVSPAEFIPVAEDSGMISQIGAWALEEACNAMVRINRNCGTSLSVAVNLSARQFNDNQLCQRIERVLQTSGLEPSLLELELTESMLMHEPEQALQVLAQIKALGGTVALDDFGTGYSSLAYLKRFPIDTLKIDRSFIRDIAEDSQDRAITRAVIALAETLELKVVAEGIETEFQREFLLREGCYSMQGFLFSRPLPEPELLALLAAHSPDEAP</sequence>
<dbReference type="EMBL" id="QWEZ01000001">
    <property type="protein sequence ID" value="RRJ83631.1"/>
    <property type="molecule type" value="Genomic_DNA"/>
</dbReference>
<dbReference type="NCBIfam" id="TIGR00254">
    <property type="entry name" value="GGDEF"/>
    <property type="match status" value="1"/>
</dbReference>
<dbReference type="Pfam" id="PF13426">
    <property type="entry name" value="PAS_9"/>
    <property type="match status" value="3"/>
</dbReference>
<dbReference type="PROSITE" id="PS50887">
    <property type="entry name" value="GGDEF"/>
    <property type="match status" value="1"/>
</dbReference>
<feature type="domain" description="PAC" evidence="4">
    <location>
        <begin position="771"/>
        <end position="823"/>
    </location>
</feature>
<feature type="domain" description="PAS" evidence="3">
    <location>
        <begin position="695"/>
        <end position="768"/>
    </location>
</feature>
<dbReference type="SMART" id="SM00091">
    <property type="entry name" value="PAS"/>
    <property type="match status" value="4"/>
</dbReference>
<dbReference type="InterPro" id="IPR052155">
    <property type="entry name" value="Biofilm_reg_signaling"/>
</dbReference>
<dbReference type="CDD" id="cd01949">
    <property type="entry name" value="GGDEF"/>
    <property type="match status" value="1"/>
</dbReference>
<protein>
    <recommendedName>
        <fullName evidence="1">cyclic-guanylate-specific phosphodiesterase</fullName>
        <ecNumber evidence="1">3.1.4.52</ecNumber>
    </recommendedName>
</protein>
<reference evidence="7 8" key="1">
    <citation type="submission" date="2018-08" db="EMBL/GenBank/DDBJ databases">
        <authorList>
            <person name="Khan S.A."/>
        </authorList>
    </citation>
    <scope>NUCLEOTIDE SEQUENCE [LARGE SCALE GENOMIC DNA]</scope>
    <source>
        <strain evidence="7 8">GTF-13</strain>
    </source>
</reference>
<keyword evidence="2" id="KW-0973">c-di-GMP</keyword>
<evidence type="ECO:0000256" key="1">
    <source>
        <dbReference type="ARBA" id="ARBA00012282"/>
    </source>
</evidence>
<keyword evidence="8" id="KW-1185">Reference proteome</keyword>
<dbReference type="InterPro" id="IPR001633">
    <property type="entry name" value="EAL_dom"/>
</dbReference>
<dbReference type="InterPro" id="IPR035965">
    <property type="entry name" value="PAS-like_dom_sf"/>
</dbReference>
<dbReference type="InterPro" id="IPR001610">
    <property type="entry name" value="PAC"/>
</dbReference>
<feature type="domain" description="PAC" evidence="4">
    <location>
        <begin position="77"/>
        <end position="131"/>
    </location>
</feature>
<dbReference type="InterPro" id="IPR029016">
    <property type="entry name" value="GAF-like_dom_sf"/>
</dbReference>
<evidence type="ECO:0000259" key="3">
    <source>
        <dbReference type="PROSITE" id="PS50112"/>
    </source>
</evidence>
<evidence type="ECO:0000259" key="4">
    <source>
        <dbReference type="PROSITE" id="PS50113"/>
    </source>
</evidence>